<reference evidence="3" key="1">
    <citation type="submission" date="2013-12" db="EMBL/GenBank/DDBJ databases">
        <authorList>
            <person name="Genoscope - CEA"/>
        </authorList>
    </citation>
    <scope>NUCLEOTIDE SEQUENCE</scope>
    <source>
        <strain evidence="3">CBS 1993</strain>
    </source>
</reference>
<feature type="region of interest" description="Disordered" evidence="1">
    <location>
        <begin position="348"/>
        <end position="411"/>
    </location>
</feature>
<keyword evidence="4" id="KW-1185">Reference proteome</keyword>
<dbReference type="GeneID" id="34522674"/>
<dbReference type="HOGENOM" id="CLU_026936_2_0_1"/>
<evidence type="ECO:0000259" key="2">
    <source>
        <dbReference type="PROSITE" id="PS50833"/>
    </source>
</evidence>
<dbReference type="GO" id="GO:0019843">
    <property type="term" value="F:rRNA binding"/>
    <property type="evidence" value="ECO:0007669"/>
    <property type="project" value="InterPro"/>
</dbReference>
<dbReference type="GO" id="GO:0030687">
    <property type="term" value="C:preribosome, large subunit precursor"/>
    <property type="evidence" value="ECO:0007669"/>
    <property type="project" value="TreeGrafter"/>
</dbReference>
<dbReference type="SMART" id="SM00879">
    <property type="entry name" value="Brix"/>
    <property type="match status" value="1"/>
</dbReference>
<dbReference type="STRING" id="1382522.W6MRG2"/>
<feature type="compositionally biased region" description="Basic and acidic residues" evidence="1">
    <location>
        <begin position="348"/>
        <end position="388"/>
    </location>
</feature>
<dbReference type="InterPro" id="IPR045112">
    <property type="entry name" value="PPAN-like"/>
</dbReference>
<evidence type="ECO:0000313" key="3">
    <source>
        <dbReference type="EMBL" id="CDK29299.1"/>
    </source>
</evidence>
<dbReference type="AlphaFoldDB" id="W6MRG2"/>
<dbReference type="PROSITE" id="PS50833">
    <property type="entry name" value="BRIX"/>
    <property type="match status" value="1"/>
</dbReference>
<dbReference type="InterPro" id="IPR007109">
    <property type="entry name" value="Brix"/>
</dbReference>
<dbReference type="GO" id="GO:0000027">
    <property type="term" value="P:ribosomal large subunit assembly"/>
    <property type="evidence" value="ECO:0007669"/>
    <property type="project" value="TreeGrafter"/>
</dbReference>
<dbReference type="EMBL" id="HG793130">
    <property type="protein sequence ID" value="CDK29299.1"/>
    <property type="molecule type" value="Genomic_DNA"/>
</dbReference>
<proteinExistence type="predicted"/>
<gene>
    <name evidence="3" type="ORF">KUCA_T00005287001</name>
</gene>
<dbReference type="Pfam" id="PF04427">
    <property type="entry name" value="Brix"/>
    <property type="match status" value="1"/>
</dbReference>
<reference evidence="3" key="2">
    <citation type="submission" date="2014-02" db="EMBL/GenBank/DDBJ databases">
        <title>Complete DNA sequence of /Kuraishia capsulata/ illustrates novel genomic features among budding yeasts (/Saccharomycotina/).</title>
        <authorList>
            <person name="Morales L."/>
            <person name="Noel B."/>
            <person name="Porcel B."/>
            <person name="Marcet-Houben M."/>
            <person name="Hullo M-F."/>
            <person name="Sacerdot C."/>
            <person name="Tekaia F."/>
            <person name="Leh-Louis V."/>
            <person name="Despons L."/>
            <person name="Khanna V."/>
            <person name="Aury J-M."/>
            <person name="Barbe V."/>
            <person name="Couloux A."/>
            <person name="Labadie K."/>
            <person name="Pelletier E."/>
            <person name="Souciet J-L."/>
            <person name="Boekhout T."/>
            <person name="Gabaldon T."/>
            <person name="Wincker P."/>
            <person name="Dujon B."/>
        </authorList>
    </citation>
    <scope>NUCLEOTIDE SEQUENCE</scope>
    <source>
        <strain evidence="3">CBS 1993</strain>
    </source>
</reference>
<sequence length="411" mass="46266">MAKRRSKTRTHVKATDEDLAKIPKSMVIHLGTALQNHSLTQLVKDTRNMMQPHTAISLRERKSNKLKDFVVMAGPLGVSQLMIFSQSEDTGSSQLRIARTPHGPTACFKIKSYSLCKDVARFLKHPKSISKQSPEFLAPPLLVMNGFSNPKDSPAHEKLLITMFQNLFPPISPQSTKVGSIKRVLLLNKDRETGIIEIRHYAIDTKLVDVSKGVKRLINLNKNSARRMPNLAKVGDMSDIILDPYANAVGYTSESEVEDDSVVDIKEDVTVIARNRSATPAAAEPADQDDKKNVRKRAVKLTELGPRMELDLVKIEEGICSGKVLHHAFIAKTDKEIKQLEQKHAVKRKLKEERKKAQQKNVDAKKAKKEEKKKRREDARKRGEKVESSDSEDESESEIDEDLSDFEEFST</sequence>
<dbReference type="RefSeq" id="XP_022461286.1">
    <property type="nucleotide sequence ID" value="XM_022600468.1"/>
</dbReference>
<dbReference type="PANTHER" id="PTHR12661">
    <property type="entry name" value="PETER PAN-RELATED"/>
    <property type="match status" value="1"/>
</dbReference>
<protein>
    <recommendedName>
        <fullName evidence="2">Brix domain-containing protein</fullName>
    </recommendedName>
</protein>
<name>W6MRG2_9ASCO</name>
<dbReference type="OrthoDB" id="10261452at2759"/>
<evidence type="ECO:0000313" key="4">
    <source>
        <dbReference type="Proteomes" id="UP000019384"/>
    </source>
</evidence>
<dbReference type="GO" id="GO:0006364">
    <property type="term" value="P:rRNA processing"/>
    <property type="evidence" value="ECO:0007669"/>
    <property type="project" value="InterPro"/>
</dbReference>
<accession>W6MRG2</accession>
<dbReference type="Proteomes" id="UP000019384">
    <property type="component" value="Unassembled WGS sequence"/>
</dbReference>
<dbReference type="PANTHER" id="PTHR12661:SF5">
    <property type="entry name" value="SUPPRESSOR OF SWI4 1 HOMOLOG"/>
    <property type="match status" value="1"/>
</dbReference>
<evidence type="ECO:0000256" key="1">
    <source>
        <dbReference type="SAM" id="MobiDB-lite"/>
    </source>
</evidence>
<organism evidence="3 4">
    <name type="scientific">Kuraishia capsulata CBS 1993</name>
    <dbReference type="NCBI Taxonomy" id="1382522"/>
    <lineage>
        <taxon>Eukaryota</taxon>
        <taxon>Fungi</taxon>
        <taxon>Dikarya</taxon>
        <taxon>Ascomycota</taxon>
        <taxon>Saccharomycotina</taxon>
        <taxon>Pichiomycetes</taxon>
        <taxon>Pichiales</taxon>
        <taxon>Pichiaceae</taxon>
        <taxon>Kuraishia</taxon>
    </lineage>
</organism>
<feature type="domain" description="Brix" evidence="2">
    <location>
        <begin position="25"/>
        <end position="321"/>
    </location>
</feature>
<feature type="compositionally biased region" description="Acidic residues" evidence="1">
    <location>
        <begin position="389"/>
        <end position="411"/>
    </location>
</feature>